<dbReference type="SUPFAM" id="SSF46785">
    <property type="entry name" value="Winged helix' DNA-binding domain"/>
    <property type="match status" value="1"/>
</dbReference>
<reference evidence="5 6" key="1">
    <citation type="journal article" date="2018" name="Plant J.">
        <title>Genome sequences of Chlorella sorokiniana UTEX 1602 and Micractinium conductrix SAG 241.80: implications to maltose excretion by a green alga.</title>
        <authorList>
            <person name="Arriola M.B."/>
            <person name="Velmurugan N."/>
            <person name="Zhang Y."/>
            <person name="Plunkett M.H."/>
            <person name="Hondzo H."/>
            <person name="Barney B.M."/>
        </authorList>
    </citation>
    <scope>NUCLEOTIDE SEQUENCE [LARGE SCALE GENOMIC DNA]</scope>
    <source>
        <strain evidence="6">UTEX 1602</strain>
    </source>
</reference>
<dbReference type="InterPro" id="IPR050756">
    <property type="entry name" value="CSN3"/>
</dbReference>
<dbReference type="STRING" id="3076.A0A2P6TS57"/>
<evidence type="ECO:0000256" key="3">
    <source>
        <dbReference type="SAM" id="MobiDB-lite"/>
    </source>
</evidence>
<sequence>MGKEVEMRDAEAPGKDKEGKGQEGGAGKKGEEPAAPPPPPKPLAVLRANAALIEKAVAQKETRTLFGRVLRHTAAVRRRLTAADLVAFLEGALPAGSPALQQLVPAVKQAGESAMEDGDAANGSAAEEAPSQPPPLPSSLPEVEIYAYLLALMFLIDRKQYEQAQAVAGSAVERLSGLNRRTLDVLGARIYSYLSLAHERLGSLASIRSSLLGLHRTAVLRHDELGAETLLNLLLRSYLAENLYDQAERLRAKAQRPEASRSMQQQCRYLYYLGRIRAVQLEYSEAKDCLQQAARKAPTSAVGFRVAVQKWLVLVRLLLGEVPDRTEFTAPDWAQQLAPYFDVTQAVRSGDLSSFARVAAEHDAQFRADRTHNLIVRLRHSVIRAGLRRISLAYSRISLADVAAKLGLPSVRDTESIVAKAIRDGGIEGVLDHEAGVLQAARPADIYATDEPQAAFHARIAFCMDVHNEAVKAMRYGEGGGAVQEFEDATALREKQEQELAAALEEDDDF</sequence>
<dbReference type="InterPro" id="IPR057985">
    <property type="entry name" value="TPR_PSMD3_N"/>
</dbReference>
<dbReference type="Proteomes" id="UP000239899">
    <property type="component" value="Unassembled WGS sequence"/>
</dbReference>
<dbReference type="PANTHER" id="PTHR10758:SF2">
    <property type="entry name" value="26S PROTEASOME NON-ATPASE REGULATORY SUBUNIT 3"/>
    <property type="match status" value="1"/>
</dbReference>
<keyword evidence="2 5" id="KW-0647">Proteasome</keyword>
<dbReference type="SMART" id="SM00753">
    <property type="entry name" value="PAM"/>
    <property type="match status" value="1"/>
</dbReference>
<comment type="similarity">
    <text evidence="1">Belongs to the proteasome subunit S3 family.</text>
</comment>
<feature type="region of interest" description="Disordered" evidence="3">
    <location>
        <begin position="1"/>
        <end position="44"/>
    </location>
</feature>
<dbReference type="AlphaFoldDB" id="A0A2P6TS57"/>
<feature type="compositionally biased region" description="Basic and acidic residues" evidence="3">
    <location>
        <begin position="1"/>
        <end position="32"/>
    </location>
</feature>
<accession>A0A2P6TS57</accession>
<proteinExistence type="inferred from homology"/>
<evidence type="ECO:0000256" key="2">
    <source>
        <dbReference type="ARBA" id="ARBA00022942"/>
    </source>
</evidence>
<dbReference type="GO" id="GO:0006511">
    <property type="term" value="P:ubiquitin-dependent protein catabolic process"/>
    <property type="evidence" value="ECO:0007669"/>
    <property type="project" value="TreeGrafter"/>
</dbReference>
<evidence type="ECO:0000256" key="1">
    <source>
        <dbReference type="ARBA" id="ARBA00007912"/>
    </source>
</evidence>
<feature type="region of interest" description="Disordered" evidence="3">
    <location>
        <begin position="108"/>
        <end position="137"/>
    </location>
</feature>
<dbReference type="GO" id="GO:0030234">
    <property type="term" value="F:enzyme regulator activity"/>
    <property type="evidence" value="ECO:0007669"/>
    <property type="project" value="InterPro"/>
</dbReference>
<comment type="caution">
    <text evidence="5">The sequence shown here is derived from an EMBL/GenBank/DDBJ whole genome shotgun (WGS) entry which is preliminary data.</text>
</comment>
<dbReference type="Pfam" id="PF01399">
    <property type="entry name" value="PCI"/>
    <property type="match status" value="1"/>
</dbReference>
<organism evidence="5 6">
    <name type="scientific">Chlorella sorokiniana</name>
    <name type="common">Freshwater green alga</name>
    <dbReference type="NCBI Taxonomy" id="3076"/>
    <lineage>
        <taxon>Eukaryota</taxon>
        <taxon>Viridiplantae</taxon>
        <taxon>Chlorophyta</taxon>
        <taxon>core chlorophytes</taxon>
        <taxon>Trebouxiophyceae</taxon>
        <taxon>Chlorellales</taxon>
        <taxon>Chlorellaceae</taxon>
        <taxon>Chlorella clade</taxon>
        <taxon>Chlorella</taxon>
    </lineage>
</organism>
<evidence type="ECO:0000313" key="6">
    <source>
        <dbReference type="Proteomes" id="UP000239899"/>
    </source>
</evidence>
<dbReference type="GO" id="GO:0042176">
    <property type="term" value="P:regulation of protein catabolic process"/>
    <property type="evidence" value="ECO:0007669"/>
    <property type="project" value="InterPro"/>
</dbReference>
<dbReference type="PANTHER" id="PTHR10758">
    <property type="entry name" value="26S PROTEASOME NON-ATPASE REGULATORY SUBUNIT 3/COP9 SIGNALOSOME COMPLEX SUBUNIT 3"/>
    <property type="match status" value="1"/>
</dbReference>
<gene>
    <name evidence="5" type="ORF">C2E21_4717</name>
</gene>
<feature type="domain" description="PCI" evidence="4">
    <location>
        <begin position="267"/>
        <end position="445"/>
    </location>
</feature>
<dbReference type="SMART" id="SM00088">
    <property type="entry name" value="PINT"/>
    <property type="match status" value="1"/>
</dbReference>
<evidence type="ECO:0000313" key="5">
    <source>
        <dbReference type="EMBL" id="PRW56886.1"/>
    </source>
</evidence>
<dbReference type="InterPro" id="IPR013586">
    <property type="entry name" value="PSMD3_C"/>
</dbReference>
<protein>
    <submittedName>
        <fullName evidence="5">26S proteasome non-ATPase regulatory subunit 3</fullName>
    </submittedName>
</protein>
<dbReference type="OrthoDB" id="1713558at2759"/>
<dbReference type="InterPro" id="IPR000717">
    <property type="entry name" value="PCI_dom"/>
</dbReference>
<name>A0A2P6TS57_CHLSO</name>
<dbReference type="Pfam" id="PF08375">
    <property type="entry name" value="Rpn3_C"/>
    <property type="match status" value="1"/>
</dbReference>
<dbReference type="InterPro" id="IPR036390">
    <property type="entry name" value="WH_DNA-bd_sf"/>
</dbReference>
<keyword evidence="6" id="KW-1185">Reference proteome</keyword>
<evidence type="ECO:0000259" key="4">
    <source>
        <dbReference type="PROSITE" id="PS50250"/>
    </source>
</evidence>
<dbReference type="GO" id="GO:0008541">
    <property type="term" value="C:proteasome regulatory particle, lid subcomplex"/>
    <property type="evidence" value="ECO:0007669"/>
    <property type="project" value="TreeGrafter"/>
</dbReference>
<dbReference type="Pfam" id="PF25573">
    <property type="entry name" value="TPR_PSMD3_N"/>
    <property type="match status" value="1"/>
</dbReference>
<dbReference type="PROSITE" id="PS50250">
    <property type="entry name" value="PCI"/>
    <property type="match status" value="1"/>
</dbReference>
<dbReference type="EMBL" id="LHPG02000008">
    <property type="protein sequence ID" value="PRW56886.1"/>
    <property type="molecule type" value="Genomic_DNA"/>
</dbReference>
<dbReference type="Gene3D" id="1.25.40.570">
    <property type="match status" value="1"/>
</dbReference>